<comment type="caution">
    <text evidence="2">The sequence shown here is derived from an EMBL/GenBank/DDBJ whole genome shotgun (WGS) entry which is preliminary data.</text>
</comment>
<name>A0ABR1YXK1_9PEZI</name>
<gene>
    <name evidence="2" type="ORF">HDK90DRAFT_462365</name>
</gene>
<evidence type="ECO:0000313" key="2">
    <source>
        <dbReference type="EMBL" id="KAK8243424.1"/>
    </source>
</evidence>
<dbReference type="Proteomes" id="UP001492380">
    <property type="component" value="Unassembled WGS sequence"/>
</dbReference>
<dbReference type="EMBL" id="JBBWRZ010000002">
    <property type="protein sequence ID" value="KAK8243424.1"/>
    <property type="molecule type" value="Genomic_DNA"/>
</dbReference>
<keyword evidence="3" id="KW-1185">Reference proteome</keyword>
<organism evidence="2 3">
    <name type="scientific">Phyllosticta capitalensis</name>
    <dbReference type="NCBI Taxonomy" id="121624"/>
    <lineage>
        <taxon>Eukaryota</taxon>
        <taxon>Fungi</taxon>
        <taxon>Dikarya</taxon>
        <taxon>Ascomycota</taxon>
        <taxon>Pezizomycotina</taxon>
        <taxon>Dothideomycetes</taxon>
        <taxon>Dothideomycetes incertae sedis</taxon>
        <taxon>Botryosphaeriales</taxon>
        <taxon>Phyllostictaceae</taxon>
        <taxon>Phyllosticta</taxon>
    </lineage>
</organism>
<reference evidence="2 3" key="1">
    <citation type="submission" date="2024-04" db="EMBL/GenBank/DDBJ databases">
        <title>Phyllosticta paracitricarpa is synonymous to the EU quarantine fungus P. citricarpa based on phylogenomic analyses.</title>
        <authorList>
            <consortium name="Lawrence Berkeley National Laboratory"/>
            <person name="Van Ingen-Buijs V.A."/>
            <person name="Van Westerhoven A.C."/>
            <person name="Haridas S."/>
            <person name="Skiadas P."/>
            <person name="Martin F."/>
            <person name="Groenewald J.Z."/>
            <person name="Crous P.W."/>
            <person name="Seidl M.F."/>
        </authorList>
    </citation>
    <scope>NUCLEOTIDE SEQUENCE [LARGE SCALE GENOMIC DNA]</scope>
    <source>
        <strain evidence="2 3">CBS 123374</strain>
    </source>
</reference>
<accession>A0ABR1YXK1</accession>
<feature type="region of interest" description="Disordered" evidence="1">
    <location>
        <begin position="40"/>
        <end position="186"/>
    </location>
</feature>
<feature type="compositionally biased region" description="Low complexity" evidence="1">
    <location>
        <begin position="104"/>
        <end position="116"/>
    </location>
</feature>
<evidence type="ECO:0000313" key="3">
    <source>
        <dbReference type="Proteomes" id="UP001492380"/>
    </source>
</evidence>
<proteinExistence type="predicted"/>
<evidence type="ECO:0000256" key="1">
    <source>
        <dbReference type="SAM" id="MobiDB-lite"/>
    </source>
</evidence>
<feature type="compositionally biased region" description="Basic and acidic residues" evidence="1">
    <location>
        <begin position="164"/>
        <end position="186"/>
    </location>
</feature>
<protein>
    <submittedName>
        <fullName evidence="2">Uncharacterized protein</fullName>
    </submittedName>
</protein>
<sequence length="199" mass="21901">MTHPVGRIWVALQQFPPPCSCPQCGLHHLHFTLLTAKRTDKAAATTTPKPLPTQNQNNQKEKARRRAQTLPTPGLALTTIPRSKRTSAETSGKSRHRSRRSYMGTATAAAATGTAEAARKFHRRPQRKAGGSPSLAHYPSSRTYIGTLFPKPKVRKRRTTGITKGEERKGGTTVRDRGTTRYEDIAMEKAAETADYGGR</sequence>